<proteinExistence type="predicted"/>
<dbReference type="EMBL" id="JAUDFV010000057">
    <property type="protein sequence ID" value="KAL2735730.1"/>
    <property type="molecule type" value="Genomic_DNA"/>
</dbReference>
<protein>
    <submittedName>
        <fullName evidence="1">Uncharacterized protein</fullName>
    </submittedName>
</protein>
<sequence length="266" mass="29190">MPFVGSEQKTVTGRTCDVLKVNILNNEVKRGYIPALNLGDGIYAGEAIVTHSNGQTNIKVFNTNEEEVKIKIPTVLLEEFEVVNEHDVSSLGHDALVVNTRQLFPSGTCPRHVHLEDNDKHGNHQRARIASLRAREVSTQVTLPTPLLPSSKQIVPDIAYFTTVSGTPLDIGAKELADNGKLPAISEAMLGRVKVTKKNKRYYIALPVKERLSISTQLEISDEALHSLLDEALELQLKTIAISRSPVGDVPWANVKSKLRSIFSGS</sequence>
<evidence type="ECO:0000313" key="1">
    <source>
        <dbReference type="EMBL" id="KAL2735730.1"/>
    </source>
</evidence>
<dbReference type="Gene3D" id="3.40.220.10">
    <property type="entry name" value="Leucine Aminopeptidase, subunit E, domain 1"/>
    <property type="match status" value="1"/>
</dbReference>
<reference evidence="1 2" key="1">
    <citation type="journal article" date="2024" name="Ann. Entomol. Soc. Am.">
        <title>Genomic analyses of the southern and eastern yellowjacket wasps (Hymenoptera: Vespidae) reveal evolutionary signatures of social life.</title>
        <authorList>
            <person name="Catto M.A."/>
            <person name="Caine P.B."/>
            <person name="Orr S.E."/>
            <person name="Hunt B.G."/>
            <person name="Goodisman M.A.D."/>
        </authorList>
    </citation>
    <scope>NUCLEOTIDE SEQUENCE [LARGE SCALE GENOMIC DNA]</scope>
    <source>
        <strain evidence="1">233</strain>
        <tissue evidence="1">Head and thorax</tissue>
    </source>
</reference>
<keyword evidence="2" id="KW-1185">Reference proteome</keyword>
<comment type="caution">
    <text evidence="1">The sequence shown here is derived from an EMBL/GenBank/DDBJ whole genome shotgun (WGS) entry which is preliminary data.</text>
</comment>
<gene>
    <name evidence="1" type="ORF">V1478_002744</name>
</gene>
<accession>A0ABD2BT24</accession>
<dbReference type="Proteomes" id="UP001607302">
    <property type="component" value="Unassembled WGS sequence"/>
</dbReference>
<dbReference type="AlphaFoldDB" id="A0ABD2BT24"/>
<evidence type="ECO:0000313" key="2">
    <source>
        <dbReference type="Proteomes" id="UP001607302"/>
    </source>
</evidence>
<organism evidence="1 2">
    <name type="scientific">Vespula squamosa</name>
    <name type="common">Southern yellow jacket</name>
    <name type="synonym">Wasp</name>
    <dbReference type="NCBI Taxonomy" id="30214"/>
    <lineage>
        <taxon>Eukaryota</taxon>
        <taxon>Metazoa</taxon>
        <taxon>Ecdysozoa</taxon>
        <taxon>Arthropoda</taxon>
        <taxon>Hexapoda</taxon>
        <taxon>Insecta</taxon>
        <taxon>Pterygota</taxon>
        <taxon>Neoptera</taxon>
        <taxon>Endopterygota</taxon>
        <taxon>Hymenoptera</taxon>
        <taxon>Apocrita</taxon>
        <taxon>Aculeata</taxon>
        <taxon>Vespoidea</taxon>
        <taxon>Vespidae</taxon>
        <taxon>Vespinae</taxon>
        <taxon>Vespula</taxon>
    </lineage>
</organism>
<name>A0ABD2BT24_VESSQ</name>
<dbReference type="InterPro" id="IPR043472">
    <property type="entry name" value="Macro_dom-like"/>
</dbReference>